<reference evidence="8" key="1">
    <citation type="journal article" date="2020" name="Stud. Mycol.">
        <title>101 Dothideomycetes genomes: a test case for predicting lifestyles and emergence of pathogens.</title>
        <authorList>
            <person name="Haridas S."/>
            <person name="Albert R."/>
            <person name="Binder M."/>
            <person name="Bloem J."/>
            <person name="Labutti K."/>
            <person name="Salamov A."/>
            <person name="Andreopoulos B."/>
            <person name="Baker S."/>
            <person name="Barry K."/>
            <person name="Bills G."/>
            <person name="Bluhm B."/>
            <person name="Cannon C."/>
            <person name="Castanera R."/>
            <person name="Culley D."/>
            <person name="Daum C."/>
            <person name="Ezra D."/>
            <person name="Gonzalez J."/>
            <person name="Henrissat B."/>
            <person name="Kuo A."/>
            <person name="Liang C."/>
            <person name="Lipzen A."/>
            <person name="Lutzoni F."/>
            <person name="Magnuson J."/>
            <person name="Mondo S."/>
            <person name="Nolan M."/>
            <person name="Ohm R."/>
            <person name="Pangilinan J."/>
            <person name="Park H.-J."/>
            <person name="Ramirez L."/>
            <person name="Alfaro M."/>
            <person name="Sun H."/>
            <person name="Tritt A."/>
            <person name="Yoshinaga Y."/>
            <person name="Zwiers L.-H."/>
            <person name="Turgeon B."/>
            <person name="Goodwin S."/>
            <person name="Spatafora J."/>
            <person name="Crous P."/>
            <person name="Grigoriev I."/>
        </authorList>
    </citation>
    <scope>NUCLEOTIDE SEQUENCE</scope>
    <source>
        <strain evidence="8">HMLAC05119</strain>
    </source>
</reference>
<feature type="transmembrane region" description="Helical" evidence="6">
    <location>
        <begin position="151"/>
        <end position="171"/>
    </location>
</feature>
<evidence type="ECO:0000256" key="4">
    <source>
        <dbReference type="ARBA" id="ARBA00023136"/>
    </source>
</evidence>
<dbReference type="InterPro" id="IPR052337">
    <property type="entry name" value="SAT4-like"/>
</dbReference>
<dbReference type="EMBL" id="ML979132">
    <property type="protein sequence ID" value="KAF1921600.1"/>
    <property type="molecule type" value="Genomic_DNA"/>
</dbReference>
<evidence type="ECO:0000259" key="7">
    <source>
        <dbReference type="Pfam" id="PF20684"/>
    </source>
</evidence>
<keyword evidence="3 6" id="KW-1133">Transmembrane helix</keyword>
<feature type="transmembrane region" description="Helical" evidence="6">
    <location>
        <begin position="80"/>
        <end position="98"/>
    </location>
</feature>
<dbReference type="Proteomes" id="UP000800096">
    <property type="component" value="Unassembled WGS sequence"/>
</dbReference>
<protein>
    <recommendedName>
        <fullName evidence="7">Rhodopsin domain-containing protein</fullName>
    </recommendedName>
</protein>
<evidence type="ECO:0000256" key="2">
    <source>
        <dbReference type="ARBA" id="ARBA00022692"/>
    </source>
</evidence>
<feature type="non-terminal residue" evidence="8">
    <location>
        <position position="1"/>
    </location>
</feature>
<feature type="transmembrane region" description="Helical" evidence="6">
    <location>
        <begin position="6"/>
        <end position="25"/>
    </location>
</feature>
<evidence type="ECO:0000256" key="3">
    <source>
        <dbReference type="ARBA" id="ARBA00022989"/>
    </source>
</evidence>
<dbReference type="InterPro" id="IPR049326">
    <property type="entry name" value="Rhodopsin_dom_fungi"/>
</dbReference>
<proteinExistence type="inferred from homology"/>
<comment type="subcellular location">
    <subcellularLocation>
        <location evidence="1">Membrane</location>
        <topology evidence="1">Multi-pass membrane protein</topology>
    </subcellularLocation>
</comment>
<evidence type="ECO:0000256" key="1">
    <source>
        <dbReference type="ARBA" id="ARBA00004141"/>
    </source>
</evidence>
<keyword evidence="9" id="KW-1185">Reference proteome</keyword>
<dbReference type="OrthoDB" id="3903189at2759"/>
<evidence type="ECO:0000313" key="8">
    <source>
        <dbReference type="EMBL" id="KAF1921600.1"/>
    </source>
</evidence>
<feature type="transmembrane region" description="Helical" evidence="6">
    <location>
        <begin position="226"/>
        <end position="245"/>
    </location>
</feature>
<dbReference type="PANTHER" id="PTHR33048">
    <property type="entry name" value="PTH11-LIKE INTEGRAL MEMBRANE PROTEIN (AFU_ORTHOLOGUE AFUA_5G11245)"/>
    <property type="match status" value="1"/>
</dbReference>
<evidence type="ECO:0000256" key="6">
    <source>
        <dbReference type="SAM" id="Phobius"/>
    </source>
</evidence>
<name>A0A6A5R363_AMPQU</name>
<feature type="transmembrane region" description="Helical" evidence="6">
    <location>
        <begin position="110"/>
        <end position="131"/>
    </location>
</feature>
<feature type="transmembrane region" description="Helical" evidence="6">
    <location>
        <begin position="41"/>
        <end position="60"/>
    </location>
</feature>
<gene>
    <name evidence="8" type="ORF">BDU57DRAFT_413055</name>
</gene>
<organism evidence="8 9">
    <name type="scientific">Ampelomyces quisqualis</name>
    <name type="common">Powdery mildew agent</name>
    <dbReference type="NCBI Taxonomy" id="50730"/>
    <lineage>
        <taxon>Eukaryota</taxon>
        <taxon>Fungi</taxon>
        <taxon>Dikarya</taxon>
        <taxon>Ascomycota</taxon>
        <taxon>Pezizomycotina</taxon>
        <taxon>Dothideomycetes</taxon>
        <taxon>Pleosporomycetidae</taxon>
        <taxon>Pleosporales</taxon>
        <taxon>Pleosporineae</taxon>
        <taxon>Phaeosphaeriaceae</taxon>
        <taxon>Ampelomyces</taxon>
    </lineage>
</organism>
<keyword evidence="2 6" id="KW-0812">Transmembrane</keyword>
<sequence length="284" mass="32336">FTALAVQSWALYAISISLIFSRLIFRRIMLGCYKKLQADDWVMMLLLLPYTASIVLANQVGTSQSAEERKFRYLLEEMQLVTLWLVKACLLVLYCRIFPVEYSFAQRWTLKGVSAFCCLSFLIVQVSLMLWCRPTADYWDMSTSNPQCTSYHSHTALTLAFDIPNIILIMILPVPFIPTPRRLLLAVLLILSTLVLVTGIVARASILQHSTLPSYLLWYTSESTLSIIFANLPFLTSFVVTAAPARIRHFSSQLALPQWPRSTRGSWAYNDATARSSPRTMRFD</sequence>
<accession>A0A6A5R363</accession>
<feature type="transmembrane region" description="Helical" evidence="6">
    <location>
        <begin position="183"/>
        <end position="206"/>
    </location>
</feature>
<comment type="similarity">
    <text evidence="5">Belongs to the SAT4 family.</text>
</comment>
<evidence type="ECO:0000256" key="5">
    <source>
        <dbReference type="ARBA" id="ARBA00038359"/>
    </source>
</evidence>
<keyword evidence="4 6" id="KW-0472">Membrane</keyword>
<dbReference type="PANTHER" id="PTHR33048:SF47">
    <property type="entry name" value="INTEGRAL MEMBRANE PROTEIN-RELATED"/>
    <property type="match status" value="1"/>
</dbReference>
<dbReference type="AlphaFoldDB" id="A0A6A5R363"/>
<feature type="non-terminal residue" evidence="8">
    <location>
        <position position="284"/>
    </location>
</feature>
<feature type="domain" description="Rhodopsin" evidence="7">
    <location>
        <begin position="27"/>
        <end position="239"/>
    </location>
</feature>
<dbReference type="GO" id="GO:0016020">
    <property type="term" value="C:membrane"/>
    <property type="evidence" value="ECO:0007669"/>
    <property type="project" value="UniProtKB-SubCell"/>
</dbReference>
<dbReference type="Pfam" id="PF20684">
    <property type="entry name" value="Fung_rhodopsin"/>
    <property type="match status" value="1"/>
</dbReference>
<evidence type="ECO:0000313" key="9">
    <source>
        <dbReference type="Proteomes" id="UP000800096"/>
    </source>
</evidence>